<proteinExistence type="predicted"/>
<evidence type="ECO:0000313" key="2">
    <source>
        <dbReference type="EMBL" id="CAL8072181.1"/>
    </source>
</evidence>
<feature type="compositionally biased region" description="Basic and acidic residues" evidence="1">
    <location>
        <begin position="369"/>
        <end position="384"/>
    </location>
</feature>
<organism evidence="2 3">
    <name type="scientific">Orchesella dallaii</name>
    <dbReference type="NCBI Taxonomy" id="48710"/>
    <lineage>
        <taxon>Eukaryota</taxon>
        <taxon>Metazoa</taxon>
        <taxon>Ecdysozoa</taxon>
        <taxon>Arthropoda</taxon>
        <taxon>Hexapoda</taxon>
        <taxon>Collembola</taxon>
        <taxon>Entomobryomorpha</taxon>
        <taxon>Entomobryoidea</taxon>
        <taxon>Orchesellidae</taxon>
        <taxon>Orchesellinae</taxon>
        <taxon>Orchesella</taxon>
    </lineage>
</organism>
<feature type="compositionally biased region" description="Low complexity" evidence="1">
    <location>
        <begin position="122"/>
        <end position="133"/>
    </location>
</feature>
<sequence length="399" mass="43112">MNDGGGDLRCSMNPTNTSHPPPPPDRRRRGKATGSYYNGQRDSRMTGGYRSDNRMNHRGGSGDGPPNYREYDSQQQSCGNQCPPPDSHSRGNHHQSQIGQHRYHQGKGSGSNRSDNGMDYDNMPSSSSGGPNRRGMDQQRSGSLPSAMPPPPPQLGPSHMDHRGGHQLDNCGPPPPAPPPGFSGPVGAPPTEVMLIPQEQGAHFPNPNMPVGHFHAVPPFPPGPPPPTFNFFGCHPNCQPMYGTLALCHIPFGVNPSAVISPCCYTQIIGSGMLAPGLPYNIQCGMPGPQMIQSSQPVFIQNHPHHPHHHHHPPHGTPPLPQGGEEMLEYVDSSSILNPDADSFFPPQFPPADDDAIEDVSADVTDDKDDIKMEGEEKSPKKDEVEDEESEIASVKDDE</sequence>
<protein>
    <submittedName>
        <fullName evidence="2">Uncharacterized protein</fullName>
    </submittedName>
</protein>
<accession>A0ABP1PNQ0</accession>
<feature type="compositionally biased region" description="Basic residues" evidence="1">
    <location>
        <begin position="303"/>
        <end position="314"/>
    </location>
</feature>
<feature type="region of interest" description="Disordered" evidence="1">
    <location>
        <begin position="1"/>
        <end position="190"/>
    </location>
</feature>
<name>A0ABP1PNQ0_9HEXA</name>
<feature type="region of interest" description="Disordered" evidence="1">
    <location>
        <begin position="300"/>
        <end position="325"/>
    </location>
</feature>
<reference evidence="2 3" key="1">
    <citation type="submission" date="2024-08" db="EMBL/GenBank/DDBJ databases">
        <authorList>
            <person name="Cucini C."/>
            <person name="Frati F."/>
        </authorList>
    </citation>
    <scope>NUCLEOTIDE SEQUENCE [LARGE SCALE GENOMIC DNA]</scope>
</reference>
<evidence type="ECO:0000313" key="3">
    <source>
        <dbReference type="Proteomes" id="UP001642540"/>
    </source>
</evidence>
<feature type="compositionally biased region" description="Pro residues" evidence="1">
    <location>
        <begin position="172"/>
        <end position="182"/>
    </location>
</feature>
<feature type="region of interest" description="Disordered" evidence="1">
    <location>
        <begin position="339"/>
        <end position="399"/>
    </location>
</feature>
<dbReference type="Proteomes" id="UP001642540">
    <property type="component" value="Unassembled WGS sequence"/>
</dbReference>
<gene>
    <name evidence="2" type="ORF">ODALV1_LOCUS2039</name>
</gene>
<keyword evidence="3" id="KW-1185">Reference proteome</keyword>
<dbReference type="EMBL" id="CAXLJM020000007">
    <property type="protein sequence ID" value="CAL8072181.1"/>
    <property type="molecule type" value="Genomic_DNA"/>
</dbReference>
<comment type="caution">
    <text evidence="2">The sequence shown here is derived from an EMBL/GenBank/DDBJ whole genome shotgun (WGS) entry which is preliminary data.</text>
</comment>
<evidence type="ECO:0000256" key="1">
    <source>
        <dbReference type="SAM" id="MobiDB-lite"/>
    </source>
</evidence>
<feature type="compositionally biased region" description="Acidic residues" evidence="1">
    <location>
        <begin position="352"/>
        <end position="368"/>
    </location>
</feature>